<proteinExistence type="inferred from homology"/>
<keyword evidence="4" id="KW-0456">Lyase</keyword>
<dbReference type="PANTHER" id="PTHR33337:SF40">
    <property type="entry name" value="CENP-V_GFA DOMAIN-CONTAINING PROTEIN-RELATED"/>
    <property type="match status" value="1"/>
</dbReference>
<comment type="caution">
    <text evidence="6">The sequence shown here is derived from an EMBL/GenBank/DDBJ whole genome shotgun (WGS) entry which is preliminary data.</text>
</comment>
<dbReference type="InterPro" id="IPR006913">
    <property type="entry name" value="CENP-V/GFA"/>
</dbReference>
<keyword evidence="2" id="KW-0479">Metal-binding</keyword>
<organism evidence="6 7">
    <name type="scientific">Wenxinia marina DSM 24838</name>
    <dbReference type="NCBI Taxonomy" id="1123501"/>
    <lineage>
        <taxon>Bacteria</taxon>
        <taxon>Pseudomonadati</taxon>
        <taxon>Pseudomonadota</taxon>
        <taxon>Alphaproteobacteria</taxon>
        <taxon>Rhodobacterales</taxon>
        <taxon>Roseobacteraceae</taxon>
        <taxon>Wenxinia</taxon>
    </lineage>
</organism>
<gene>
    <name evidence="6" type="ORF">Wenmar_03622</name>
</gene>
<keyword evidence="3" id="KW-0862">Zinc</keyword>
<dbReference type="STRING" id="1123501.Wenmar_03622"/>
<dbReference type="GO" id="GO:0016846">
    <property type="term" value="F:carbon-sulfur lyase activity"/>
    <property type="evidence" value="ECO:0007669"/>
    <property type="project" value="InterPro"/>
</dbReference>
<evidence type="ECO:0000259" key="5">
    <source>
        <dbReference type="PROSITE" id="PS51891"/>
    </source>
</evidence>
<keyword evidence="7" id="KW-1185">Reference proteome</keyword>
<dbReference type="Gene3D" id="3.90.1590.10">
    <property type="entry name" value="glutathione-dependent formaldehyde- activating enzyme (gfa)"/>
    <property type="match status" value="1"/>
</dbReference>
<dbReference type="EMBL" id="AONG01000019">
    <property type="protein sequence ID" value="KIQ67892.1"/>
    <property type="molecule type" value="Genomic_DNA"/>
</dbReference>
<dbReference type="AlphaFoldDB" id="A0A0D0Q5X2"/>
<comment type="similarity">
    <text evidence="1">Belongs to the Gfa family.</text>
</comment>
<accession>A0A0D0Q5X2</accession>
<evidence type="ECO:0000256" key="2">
    <source>
        <dbReference type="ARBA" id="ARBA00022723"/>
    </source>
</evidence>
<dbReference type="PATRIC" id="fig|1123501.6.peg.3749"/>
<evidence type="ECO:0000256" key="3">
    <source>
        <dbReference type="ARBA" id="ARBA00022833"/>
    </source>
</evidence>
<feature type="domain" description="CENP-V/GFA" evidence="5">
    <location>
        <begin position="13"/>
        <end position="131"/>
    </location>
</feature>
<dbReference type="GO" id="GO:0046872">
    <property type="term" value="F:metal ion binding"/>
    <property type="evidence" value="ECO:0007669"/>
    <property type="project" value="UniProtKB-KW"/>
</dbReference>
<dbReference type="OrthoDB" id="9807246at2"/>
<dbReference type="PROSITE" id="PS51891">
    <property type="entry name" value="CENP_V_GFA"/>
    <property type="match status" value="1"/>
</dbReference>
<dbReference type="eggNOG" id="COG3791">
    <property type="taxonomic scope" value="Bacteria"/>
</dbReference>
<reference evidence="6 7" key="1">
    <citation type="submission" date="2013-01" db="EMBL/GenBank/DDBJ databases">
        <authorList>
            <person name="Fiebig A."/>
            <person name="Goeker M."/>
            <person name="Klenk H.-P.P."/>
        </authorList>
    </citation>
    <scope>NUCLEOTIDE SEQUENCE [LARGE SCALE GENOMIC DNA]</scope>
    <source>
        <strain evidence="6 7">DSM 24838</strain>
    </source>
</reference>
<evidence type="ECO:0000313" key="7">
    <source>
        <dbReference type="Proteomes" id="UP000035100"/>
    </source>
</evidence>
<dbReference type="RefSeq" id="WP_018302110.1">
    <property type="nucleotide sequence ID" value="NZ_KB902281.1"/>
</dbReference>
<dbReference type="SUPFAM" id="SSF51316">
    <property type="entry name" value="Mss4-like"/>
    <property type="match status" value="1"/>
</dbReference>
<evidence type="ECO:0000256" key="4">
    <source>
        <dbReference type="ARBA" id="ARBA00023239"/>
    </source>
</evidence>
<name>A0A0D0Q5X2_9RHOB</name>
<dbReference type="InterPro" id="IPR011057">
    <property type="entry name" value="Mss4-like_sf"/>
</dbReference>
<evidence type="ECO:0000313" key="6">
    <source>
        <dbReference type="EMBL" id="KIQ67892.1"/>
    </source>
</evidence>
<protein>
    <recommendedName>
        <fullName evidence="5">CENP-V/GFA domain-containing protein</fullName>
    </recommendedName>
</protein>
<sequence>MDEEGMTLPDGPWEGGCQCGKVRFRAERLHEAGHLCHCRMCQRATGSLFAALVGIARAELVWSGPSATFRSSTNVERRFCPSCGTALSYEGDGDDVVGVSIGAFDRAADVPIDRQSDTYARHPSLSALRWLHEDFAEDYGPNPDSLQDPR</sequence>
<dbReference type="PANTHER" id="PTHR33337">
    <property type="entry name" value="GFA DOMAIN-CONTAINING PROTEIN"/>
    <property type="match status" value="1"/>
</dbReference>
<dbReference type="Pfam" id="PF04828">
    <property type="entry name" value="GFA"/>
    <property type="match status" value="1"/>
</dbReference>
<evidence type="ECO:0000256" key="1">
    <source>
        <dbReference type="ARBA" id="ARBA00005495"/>
    </source>
</evidence>
<dbReference type="Proteomes" id="UP000035100">
    <property type="component" value="Unassembled WGS sequence"/>
</dbReference>